<dbReference type="SUPFAM" id="SSF53738">
    <property type="entry name" value="Phosphoglucomutase, first 3 domains"/>
    <property type="match status" value="3"/>
</dbReference>
<dbReference type="InterPro" id="IPR005845">
    <property type="entry name" value="A-D-PHexomutase_a/b/a-II"/>
</dbReference>
<evidence type="ECO:0000256" key="2">
    <source>
        <dbReference type="ARBA" id="ARBA00001946"/>
    </source>
</evidence>
<evidence type="ECO:0000256" key="3">
    <source>
        <dbReference type="ARBA" id="ARBA00010231"/>
    </source>
</evidence>
<dbReference type="PANTHER" id="PTHR45745:SF1">
    <property type="entry name" value="PHOSPHOGLUCOMUTASE 2B-RELATED"/>
    <property type="match status" value="1"/>
</dbReference>
<evidence type="ECO:0000256" key="9">
    <source>
        <dbReference type="ARBA" id="ARBA00023235"/>
    </source>
</evidence>
<sequence length="580" mass="64732">MSTDWKTSYEKWNRFAGLDASLKEELSQVSGDEKSLEDRFYKNLEFGTGGMRGELGAGTNRMNIYTVRKASEGLANFILDQGEEAKKRGVAIAYDSRRQSPEFALETAKTLGKHDIQTYLFDSLHPTPLLSFAVRYLHAYAGVVITASHNPKEYNGYKVYGPDGGQLPPKEADELIGYVNRVENELLVEVAEEKELVEKGLLVYIGENVDKAYQEQLIKLRQNKEVIDSVADSFKIVYTPLHGTGNLPVRRGLENFGFKNVTVVKEQELPDSEFSTVVSPNPEEHAAFELAIRYGEESGADLLLGTDPDTDRLGVAVKNKEGKYQVLTGNQTGALMLHYLLTQKQRQGTLPENGVVVKTIVTSEIGRDIAKSFGIPTIDTLTGFKFIGEKIKEFEQIGAHTFLFGYEESYGYLIGDFVRDKDAVQSAVFAAEVAAYYKSQGKTLYEGLLDIFERYGYYKESLTSLTLKGKEGSEKISEILANFRANPLKEVAGIQVAALEDYQSQVRTNIQTGETSAIELPKSNVLKFFLEDGSWFCMRPSGTEPKVKFYFGVKADSLDASEKLNKRLSDEVMNLVNEML</sequence>
<evidence type="ECO:0000313" key="15">
    <source>
        <dbReference type="EMBL" id="GER68711.1"/>
    </source>
</evidence>
<dbReference type="Gene3D" id="3.40.120.10">
    <property type="entry name" value="Alpha-D-Glucose-1,6-Bisphosphate, subunit A, domain 3"/>
    <property type="match status" value="3"/>
</dbReference>
<evidence type="ECO:0000313" key="16">
    <source>
        <dbReference type="Proteomes" id="UP000391919"/>
    </source>
</evidence>
<feature type="domain" description="Alpha-D-phosphohexomutase C-terminal" evidence="11">
    <location>
        <begin position="496"/>
        <end position="555"/>
    </location>
</feature>
<dbReference type="SUPFAM" id="SSF55957">
    <property type="entry name" value="Phosphoglucomutase, C-terminal domain"/>
    <property type="match status" value="1"/>
</dbReference>
<dbReference type="Proteomes" id="UP000391919">
    <property type="component" value="Unassembled WGS sequence"/>
</dbReference>
<evidence type="ECO:0000256" key="6">
    <source>
        <dbReference type="ARBA" id="ARBA00022553"/>
    </source>
</evidence>
<name>A0A5J4JAH6_9BACI</name>
<feature type="domain" description="Alpha-D-phosphohexomutase alpha/beta/alpha" evidence="12">
    <location>
        <begin position="45"/>
        <end position="183"/>
    </location>
</feature>
<dbReference type="EC" id="5.4.2.2" evidence="4"/>
<evidence type="ECO:0000256" key="5">
    <source>
        <dbReference type="ARBA" id="ARBA00022526"/>
    </source>
</evidence>
<reference evidence="15 16" key="1">
    <citation type="submission" date="2019-09" db="EMBL/GenBank/DDBJ databases">
        <title>Draft genome sequence of Bacillus sp. JC-7.</title>
        <authorList>
            <person name="Tanaka N."/>
            <person name="Shiwa Y."/>
            <person name="Fujita N."/>
            <person name="Tanasupawat S."/>
        </authorList>
    </citation>
    <scope>NUCLEOTIDE SEQUENCE [LARGE SCALE GENOMIC DNA]</scope>
    <source>
        <strain evidence="15 16">JC-7</strain>
    </source>
</reference>
<dbReference type="GO" id="GO:0006006">
    <property type="term" value="P:glucose metabolic process"/>
    <property type="evidence" value="ECO:0007669"/>
    <property type="project" value="UniProtKB-KW"/>
</dbReference>
<dbReference type="Pfam" id="PF02879">
    <property type="entry name" value="PGM_PMM_II"/>
    <property type="match status" value="1"/>
</dbReference>
<dbReference type="InterPro" id="IPR005844">
    <property type="entry name" value="A-D-PHexomutase_a/b/a-I"/>
</dbReference>
<evidence type="ECO:0000259" key="11">
    <source>
        <dbReference type="Pfam" id="PF00408"/>
    </source>
</evidence>
<keyword evidence="9" id="KW-0413">Isomerase</keyword>
<keyword evidence="8 10" id="KW-0460">Magnesium</keyword>
<proteinExistence type="inferred from homology"/>
<dbReference type="InterPro" id="IPR005843">
    <property type="entry name" value="A-D-PHexomutase_C"/>
</dbReference>
<evidence type="ECO:0000256" key="10">
    <source>
        <dbReference type="RuleBase" id="RU004326"/>
    </source>
</evidence>
<feature type="domain" description="Alpha-D-phosphohexomutase alpha/beta/alpha" evidence="14">
    <location>
        <begin position="329"/>
        <end position="455"/>
    </location>
</feature>
<dbReference type="Pfam" id="PF02878">
    <property type="entry name" value="PGM_PMM_I"/>
    <property type="match status" value="1"/>
</dbReference>
<dbReference type="InterPro" id="IPR016066">
    <property type="entry name" value="A-D-PHexomutase_CS"/>
</dbReference>
<evidence type="ECO:0000256" key="7">
    <source>
        <dbReference type="ARBA" id="ARBA00022723"/>
    </source>
</evidence>
<dbReference type="GO" id="GO:0006166">
    <property type="term" value="P:purine ribonucleoside salvage"/>
    <property type="evidence" value="ECO:0007669"/>
    <property type="project" value="TreeGrafter"/>
</dbReference>
<comment type="similarity">
    <text evidence="3 10">Belongs to the phosphohexose mutase family.</text>
</comment>
<evidence type="ECO:0000259" key="13">
    <source>
        <dbReference type="Pfam" id="PF02879"/>
    </source>
</evidence>
<feature type="domain" description="Alpha-D-phosphohexomutase alpha/beta/alpha" evidence="13">
    <location>
        <begin position="230"/>
        <end position="318"/>
    </location>
</feature>
<keyword evidence="7 10" id="KW-0479">Metal-binding</keyword>
<dbReference type="EMBL" id="BKZQ01000001">
    <property type="protein sequence ID" value="GER68711.1"/>
    <property type="molecule type" value="Genomic_DNA"/>
</dbReference>
<dbReference type="GO" id="GO:0008973">
    <property type="term" value="F:phosphopentomutase activity"/>
    <property type="evidence" value="ECO:0007669"/>
    <property type="project" value="TreeGrafter"/>
</dbReference>
<gene>
    <name evidence="15" type="primary">manB</name>
    <name evidence="15" type="ORF">BpJC7_00140</name>
</gene>
<dbReference type="GO" id="GO:0004614">
    <property type="term" value="F:phosphoglucomutase activity"/>
    <property type="evidence" value="ECO:0007669"/>
    <property type="project" value="UniProtKB-EC"/>
</dbReference>
<keyword evidence="5" id="KW-0119">Carbohydrate metabolism</keyword>
<dbReference type="InterPro" id="IPR005846">
    <property type="entry name" value="A-D-PHexomutase_a/b/a-III"/>
</dbReference>
<keyword evidence="5" id="KW-0313">Glucose metabolism</keyword>
<evidence type="ECO:0000256" key="4">
    <source>
        <dbReference type="ARBA" id="ARBA00012728"/>
    </source>
</evidence>
<comment type="cofactor">
    <cofactor evidence="2">
        <name>Mg(2+)</name>
        <dbReference type="ChEBI" id="CHEBI:18420"/>
    </cofactor>
</comment>
<comment type="catalytic activity">
    <reaction evidence="1">
        <text>alpha-D-glucose 1-phosphate = alpha-D-glucose 6-phosphate</text>
        <dbReference type="Rhea" id="RHEA:23536"/>
        <dbReference type="ChEBI" id="CHEBI:58225"/>
        <dbReference type="ChEBI" id="CHEBI:58601"/>
        <dbReference type="EC" id="5.4.2.2"/>
    </reaction>
</comment>
<dbReference type="Pfam" id="PF00408">
    <property type="entry name" value="PGM_PMM_IV"/>
    <property type="match status" value="1"/>
</dbReference>
<dbReference type="PROSITE" id="PS00710">
    <property type="entry name" value="PGM_PMM"/>
    <property type="match status" value="1"/>
</dbReference>
<dbReference type="InterPro" id="IPR016055">
    <property type="entry name" value="A-D-PHexomutase_a/b/a-I/II/III"/>
</dbReference>
<keyword evidence="6" id="KW-0597">Phosphoprotein</keyword>
<keyword evidence="16" id="KW-1185">Reference proteome</keyword>
<dbReference type="Pfam" id="PF02880">
    <property type="entry name" value="PGM_PMM_III"/>
    <property type="match status" value="1"/>
</dbReference>
<dbReference type="AlphaFoldDB" id="A0A5J4JAH6"/>
<evidence type="ECO:0000256" key="1">
    <source>
        <dbReference type="ARBA" id="ARBA00000443"/>
    </source>
</evidence>
<evidence type="ECO:0000256" key="8">
    <source>
        <dbReference type="ARBA" id="ARBA00022842"/>
    </source>
</evidence>
<dbReference type="GO" id="GO:0000287">
    <property type="term" value="F:magnesium ion binding"/>
    <property type="evidence" value="ECO:0007669"/>
    <property type="project" value="InterPro"/>
</dbReference>
<organism evidence="15 16">
    <name type="scientific">Weizmannia acidilactici</name>
    <dbReference type="NCBI Taxonomy" id="2607726"/>
    <lineage>
        <taxon>Bacteria</taxon>
        <taxon>Bacillati</taxon>
        <taxon>Bacillota</taxon>
        <taxon>Bacilli</taxon>
        <taxon>Bacillales</taxon>
        <taxon>Bacillaceae</taxon>
        <taxon>Heyndrickxia</taxon>
    </lineage>
</organism>
<dbReference type="RefSeq" id="WP_151681186.1">
    <property type="nucleotide sequence ID" value="NZ_BKZP01000019.1"/>
</dbReference>
<dbReference type="Gene3D" id="3.30.310.50">
    <property type="entry name" value="Alpha-D-phosphohexomutase, C-terminal domain"/>
    <property type="match status" value="1"/>
</dbReference>
<protein>
    <recommendedName>
        <fullName evidence="4">phosphoglucomutase (alpha-D-glucose-1,6-bisphosphate-dependent)</fullName>
        <ecNumber evidence="4">5.4.2.2</ecNumber>
    </recommendedName>
</protein>
<dbReference type="CDD" id="cd05799">
    <property type="entry name" value="PGM2"/>
    <property type="match status" value="1"/>
</dbReference>
<dbReference type="InterPro" id="IPR036900">
    <property type="entry name" value="A-D-PHexomutase_C_sf"/>
</dbReference>
<evidence type="ECO:0000259" key="14">
    <source>
        <dbReference type="Pfam" id="PF02880"/>
    </source>
</evidence>
<dbReference type="PANTHER" id="PTHR45745">
    <property type="entry name" value="PHOSPHOMANNOMUTASE 45A"/>
    <property type="match status" value="1"/>
</dbReference>
<accession>A0A5J4JAH6</accession>
<evidence type="ECO:0000259" key="12">
    <source>
        <dbReference type="Pfam" id="PF02878"/>
    </source>
</evidence>
<comment type="caution">
    <text evidence="15">The sequence shown here is derived from an EMBL/GenBank/DDBJ whole genome shotgun (WGS) entry which is preliminary data.</text>
</comment>